<protein>
    <submittedName>
        <fullName evidence="11">Non-specific lipid-transfer protein-like protein</fullName>
    </submittedName>
</protein>
<evidence type="ECO:0000256" key="1">
    <source>
        <dbReference type="ARBA" id="ARBA00004609"/>
    </source>
</evidence>
<evidence type="ECO:0000259" key="10">
    <source>
        <dbReference type="SMART" id="SM00499"/>
    </source>
</evidence>
<keyword evidence="5" id="KW-0732">Signal</keyword>
<dbReference type="GO" id="GO:0098552">
    <property type="term" value="C:side of membrane"/>
    <property type="evidence" value="ECO:0007669"/>
    <property type="project" value="UniProtKB-KW"/>
</dbReference>
<dbReference type="InterPro" id="IPR016140">
    <property type="entry name" value="Bifunc_inhib/LTP/seed_store"/>
</dbReference>
<keyword evidence="8" id="KW-0449">Lipoprotein</keyword>
<keyword evidence="6" id="KW-1015">Disulfide bond</keyword>
<keyword evidence="7" id="KW-0325">Glycoprotein</keyword>
<feature type="compositionally biased region" description="Low complexity" evidence="9">
    <location>
        <begin position="137"/>
        <end position="162"/>
    </location>
</feature>
<dbReference type="InterPro" id="IPR043325">
    <property type="entry name" value="LTSS"/>
</dbReference>
<dbReference type="EMBL" id="KV007462">
    <property type="protein sequence ID" value="KZV31614.1"/>
    <property type="molecule type" value="Genomic_DNA"/>
</dbReference>
<dbReference type="InterPro" id="IPR036312">
    <property type="entry name" value="Bifun_inhib/LTP/seed_sf"/>
</dbReference>
<dbReference type="AlphaFoldDB" id="A0A2Z7BAM8"/>
<dbReference type="Proteomes" id="UP000250235">
    <property type="component" value="Unassembled WGS sequence"/>
</dbReference>
<evidence type="ECO:0000313" key="11">
    <source>
        <dbReference type="EMBL" id="KZV31614.1"/>
    </source>
</evidence>
<accession>A0A2Z7BAM8</accession>
<feature type="region of interest" description="Disordered" evidence="9">
    <location>
        <begin position="108"/>
        <end position="173"/>
    </location>
</feature>
<evidence type="ECO:0000256" key="8">
    <source>
        <dbReference type="ARBA" id="ARBA00023288"/>
    </source>
</evidence>
<dbReference type="OrthoDB" id="1914452at2759"/>
<keyword evidence="4" id="KW-0472">Membrane</keyword>
<gene>
    <name evidence="11" type="ORF">F511_27645</name>
</gene>
<dbReference type="Gene3D" id="1.10.110.10">
    <property type="entry name" value="Plant lipid-transfer and hydrophobic proteins"/>
    <property type="match status" value="1"/>
</dbReference>
<evidence type="ECO:0000256" key="2">
    <source>
        <dbReference type="ARBA" id="ARBA00009748"/>
    </source>
</evidence>
<comment type="similarity">
    <text evidence="2">Belongs to the plant LTP family.</text>
</comment>
<evidence type="ECO:0000256" key="7">
    <source>
        <dbReference type="ARBA" id="ARBA00023180"/>
    </source>
</evidence>
<keyword evidence="4" id="KW-0336">GPI-anchor</keyword>
<proteinExistence type="inferred from homology"/>
<organism evidence="11 12">
    <name type="scientific">Dorcoceras hygrometricum</name>
    <dbReference type="NCBI Taxonomy" id="472368"/>
    <lineage>
        <taxon>Eukaryota</taxon>
        <taxon>Viridiplantae</taxon>
        <taxon>Streptophyta</taxon>
        <taxon>Embryophyta</taxon>
        <taxon>Tracheophyta</taxon>
        <taxon>Spermatophyta</taxon>
        <taxon>Magnoliopsida</taxon>
        <taxon>eudicotyledons</taxon>
        <taxon>Gunneridae</taxon>
        <taxon>Pentapetalae</taxon>
        <taxon>asterids</taxon>
        <taxon>lamiids</taxon>
        <taxon>Lamiales</taxon>
        <taxon>Gesneriaceae</taxon>
        <taxon>Didymocarpoideae</taxon>
        <taxon>Trichosporeae</taxon>
        <taxon>Loxocarpinae</taxon>
        <taxon>Dorcoceras</taxon>
    </lineage>
</organism>
<dbReference type="SMART" id="SM00499">
    <property type="entry name" value="AAI"/>
    <property type="match status" value="1"/>
</dbReference>
<sequence>MALFSTSSGQTTTSPCTSSMITSFMPCVNFVTNGTINSTAPPPACCNSLGSLMSNGKECLCQIATGNVPFQIPVNQSLAISLPRACNMPGVPLQCKAVGAPVPAPGPLANGQITLPPSSAPTSPKGPSDAEPLSPRSTPEAEPTTPTSPPTTTGAPAGNTGSRARVTPSAAGHSFTASSPLLLVAMLGCFAFNF</sequence>
<feature type="compositionally biased region" description="Polar residues" evidence="9">
    <location>
        <begin position="111"/>
        <end position="122"/>
    </location>
</feature>
<keyword evidence="12" id="KW-1185">Reference proteome</keyword>
<evidence type="ECO:0000256" key="5">
    <source>
        <dbReference type="ARBA" id="ARBA00022729"/>
    </source>
</evidence>
<evidence type="ECO:0000313" key="12">
    <source>
        <dbReference type="Proteomes" id="UP000250235"/>
    </source>
</evidence>
<reference evidence="11 12" key="1">
    <citation type="journal article" date="2015" name="Proc. Natl. Acad. Sci. U.S.A.">
        <title>The resurrection genome of Boea hygrometrica: A blueprint for survival of dehydration.</title>
        <authorList>
            <person name="Xiao L."/>
            <person name="Yang G."/>
            <person name="Zhang L."/>
            <person name="Yang X."/>
            <person name="Zhao S."/>
            <person name="Ji Z."/>
            <person name="Zhou Q."/>
            <person name="Hu M."/>
            <person name="Wang Y."/>
            <person name="Chen M."/>
            <person name="Xu Y."/>
            <person name="Jin H."/>
            <person name="Xiao X."/>
            <person name="Hu G."/>
            <person name="Bao F."/>
            <person name="Hu Y."/>
            <person name="Wan P."/>
            <person name="Li L."/>
            <person name="Deng X."/>
            <person name="Kuang T."/>
            <person name="Xiang C."/>
            <person name="Zhu J.K."/>
            <person name="Oliver M.J."/>
            <person name="He Y."/>
        </authorList>
    </citation>
    <scope>NUCLEOTIDE SEQUENCE [LARGE SCALE GENOMIC DNA]</scope>
    <source>
        <strain evidence="12">cv. XS01</strain>
    </source>
</reference>
<dbReference type="PANTHER" id="PTHR33044">
    <property type="entry name" value="BIFUNCTIONAL INHIBITOR/LIPID-TRANSFER PROTEIN/SEED STORAGE 2S ALBUMIN SUPERFAMILY PROTEIN-RELATED"/>
    <property type="match status" value="1"/>
</dbReference>
<comment type="subcellular location">
    <subcellularLocation>
        <location evidence="1">Cell membrane</location>
        <topology evidence="1">Lipid-anchor</topology>
        <topology evidence="1">GPI-anchor</topology>
    </subcellularLocation>
</comment>
<evidence type="ECO:0000256" key="6">
    <source>
        <dbReference type="ARBA" id="ARBA00023157"/>
    </source>
</evidence>
<dbReference type="Pfam" id="PF14368">
    <property type="entry name" value="LTP_2"/>
    <property type="match status" value="1"/>
</dbReference>
<name>A0A2Z7BAM8_9LAMI</name>
<evidence type="ECO:0000256" key="9">
    <source>
        <dbReference type="SAM" id="MobiDB-lite"/>
    </source>
</evidence>
<dbReference type="SUPFAM" id="SSF47699">
    <property type="entry name" value="Bifunctional inhibitor/lipid-transfer protein/seed storage 2S albumin"/>
    <property type="match status" value="1"/>
</dbReference>
<evidence type="ECO:0000256" key="3">
    <source>
        <dbReference type="ARBA" id="ARBA00022475"/>
    </source>
</evidence>
<dbReference type="GO" id="GO:0005886">
    <property type="term" value="C:plasma membrane"/>
    <property type="evidence" value="ECO:0007669"/>
    <property type="project" value="UniProtKB-SubCell"/>
</dbReference>
<dbReference type="CDD" id="cd00010">
    <property type="entry name" value="AAI_LTSS"/>
    <property type="match status" value="1"/>
</dbReference>
<evidence type="ECO:0000256" key="4">
    <source>
        <dbReference type="ARBA" id="ARBA00022622"/>
    </source>
</evidence>
<feature type="domain" description="Bifunctional inhibitor/plant lipid transfer protein/seed storage helical" evidence="10">
    <location>
        <begin position="16"/>
        <end position="95"/>
    </location>
</feature>
<keyword evidence="3" id="KW-1003">Cell membrane</keyword>